<dbReference type="Proteomes" id="UP000235786">
    <property type="component" value="Unassembled WGS sequence"/>
</dbReference>
<organism evidence="2 3">
    <name type="scientific">Hyaloscypha variabilis (strain UAMH 11265 / GT02V1 / F)</name>
    <name type="common">Meliniomyces variabilis</name>
    <dbReference type="NCBI Taxonomy" id="1149755"/>
    <lineage>
        <taxon>Eukaryota</taxon>
        <taxon>Fungi</taxon>
        <taxon>Dikarya</taxon>
        <taxon>Ascomycota</taxon>
        <taxon>Pezizomycotina</taxon>
        <taxon>Leotiomycetes</taxon>
        <taxon>Helotiales</taxon>
        <taxon>Hyaloscyphaceae</taxon>
        <taxon>Hyaloscypha</taxon>
        <taxon>Hyaloscypha variabilis</taxon>
    </lineage>
</organism>
<dbReference type="PANTHER" id="PTHR24148">
    <property type="entry name" value="ANKYRIN REPEAT DOMAIN-CONTAINING PROTEIN 39 HOMOLOG-RELATED"/>
    <property type="match status" value="1"/>
</dbReference>
<evidence type="ECO:0000313" key="2">
    <source>
        <dbReference type="EMBL" id="PMD31567.1"/>
    </source>
</evidence>
<dbReference type="PANTHER" id="PTHR24148:SF73">
    <property type="entry name" value="HET DOMAIN PROTEIN (AFU_ORTHOLOGUE AFUA_8G01020)"/>
    <property type="match status" value="1"/>
</dbReference>
<dbReference type="Pfam" id="PF06985">
    <property type="entry name" value="HET"/>
    <property type="match status" value="1"/>
</dbReference>
<keyword evidence="3" id="KW-1185">Reference proteome</keyword>
<feature type="domain" description="Heterokaryon incompatibility" evidence="1">
    <location>
        <begin position="53"/>
        <end position="217"/>
    </location>
</feature>
<dbReference type="OrthoDB" id="2157530at2759"/>
<dbReference type="AlphaFoldDB" id="A0A2J6QZ71"/>
<dbReference type="EMBL" id="KZ613962">
    <property type="protein sequence ID" value="PMD31567.1"/>
    <property type="molecule type" value="Genomic_DNA"/>
</dbReference>
<evidence type="ECO:0000259" key="1">
    <source>
        <dbReference type="Pfam" id="PF06985"/>
    </source>
</evidence>
<reference evidence="2 3" key="1">
    <citation type="submission" date="2016-04" db="EMBL/GenBank/DDBJ databases">
        <title>A degradative enzymes factory behind the ericoid mycorrhizal symbiosis.</title>
        <authorList>
            <consortium name="DOE Joint Genome Institute"/>
            <person name="Martino E."/>
            <person name="Morin E."/>
            <person name="Grelet G."/>
            <person name="Kuo A."/>
            <person name="Kohler A."/>
            <person name="Daghino S."/>
            <person name="Barry K."/>
            <person name="Choi C."/>
            <person name="Cichocki N."/>
            <person name="Clum A."/>
            <person name="Copeland A."/>
            <person name="Hainaut M."/>
            <person name="Haridas S."/>
            <person name="Labutti K."/>
            <person name="Lindquist E."/>
            <person name="Lipzen A."/>
            <person name="Khouja H.-R."/>
            <person name="Murat C."/>
            <person name="Ohm R."/>
            <person name="Olson A."/>
            <person name="Spatafora J."/>
            <person name="Veneault-Fourrey C."/>
            <person name="Henrissat B."/>
            <person name="Grigoriev I."/>
            <person name="Martin F."/>
            <person name="Perotto S."/>
        </authorList>
    </citation>
    <scope>NUCLEOTIDE SEQUENCE [LARGE SCALE GENOMIC DNA]</scope>
    <source>
        <strain evidence="2 3">F</strain>
    </source>
</reference>
<evidence type="ECO:0000313" key="3">
    <source>
        <dbReference type="Proteomes" id="UP000235786"/>
    </source>
</evidence>
<accession>A0A2J6QZ71</accession>
<name>A0A2J6QZ71_HYAVF</name>
<proteinExistence type="predicted"/>
<dbReference type="InterPro" id="IPR052895">
    <property type="entry name" value="HetReg/Transcr_Mod"/>
</dbReference>
<dbReference type="InterPro" id="IPR010730">
    <property type="entry name" value="HET"/>
</dbReference>
<protein>
    <recommendedName>
        <fullName evidence="1">Heterokaryon incompatibility domain-containing protein</fullName>
    </recommendedName>
</protein>
<gene>
    <name evidence="2" type="ORF">L207DRAFT_519345</name>
</gene>
<dbReference type="Pfam" id="PF26639">
    <property type="entry name" value="Het-6_barrel"/>
    <property type="match status" value="1"/>
</dbReference>
<sequence length="714" mass="81978">MEEVSSASNSIYEPLPSPTHIRLLRRLSRGEAAASSPPRVYLETHDLQKSPDFTALSYTWGSCVDDSDSSHHSSEVFRIECNGQLHTVTENLFHFLDSCGQDFLWVDALCINQENLDERAQQVSLVGQIYASANIVIMWLGKDTSDLEEFVFLHEKFLPELDKRLRDIDFSTQSIWDLQFLGEIGIQSKARWRQYWTAYHRFYQRRRFFYRAWIVQEFALSRKQVFACGPSFSLLHVNLMNRLSTYLYMGMWHEELQYLDLSNSKAENPMGIMLSAREYLFTERVDSREFQVTEGGPEGTFQKRAYESMFGAITPEARWFCFLLRLIQLVRQLEATDSRDKIYSIVGLANLHLPEGLPQPIIPSYRLTMRETYISVTAQIVCSIPYLGVLSLVHGGSEQRTNTLPSWVPDYFRPPTCEPLDSLGSERLISLSTNQVVELHHGSGVLYNASRVTPSESAFREIQEDKLLVKGARFARIEEVSTSFDFVFLPLGLFPILKVCRNISTIYEATGQNRIEALWRTLIADYYDDQYPAPDLTESFRDYVMWIICHYLIFDTSDPKVVSETVKQIHILDELQENDVSPVLFGSPEVFQRYVTLQIELQHEMGRGLGRSETFPLIPRGSADQFDHVVGRRMTGRCIYRTTEGYLGAGPTSMREGDEVWLVEGALVPFIMRPAGDTDERALTLVGETYIHGFMHGEMLTEELRVRTGRICIV</sequence>